<dbReference type="Proteomes" id="UP000288024">
    <property type="component" value="Unassembled WGS sequence"/>
</dbReference>
<protein>
    <submittedName>
        <fullName evidence="2">DUF4305 domain-containing protein</fullName>
    </submittedName>
</protein>
<dbReference type="Pfam" id="PF14146">
    <property type="entry name" value="DUF4305"/>
    <property type="match status" value="1"/>
</dbReference>
<reference evidence="2 3" key="1">
    <citation type="submission" date="2019-01" db="EMBL/GenBank/DDBJ databases">
        <title>Bacillus sp. M5HDSG1-1, whole genome shotgun sequence.</title>
        <authorList>
            <person name="Tuo L."/>
        </authorList>
    </citation>
    <scope>NUCLEOTIDE SEQUENCE [LARGE SCALE GENOMIC DNA]</scope>
    <source>
        <strain evidence="2 3">M5HDSG1-1</strain>
    </source>
</reference>
<dbReference type="AlphaFoldDB" id="A0A3S2WYW0"/>
<name>A0A3S2WYW0_9BACI</name>
<comment type="caution">
    <text evidence="2">The sequence shown here is derived from an EMBL/GenBank/DDBJ whole genome shotgun (WGS) entry which is preliminary data.</text>
</comment>
<dbReference type="RefSeq" id="WP_127742664.1">
    <property type="nucleotide sequence ID" value="NZ_CP102589.1"/>
</dbReference>
<dbReference type="InterPro" id="IPR025426">
    <property type="entry name" value="DUF4305"/>
</dbReference>
<evidence type="ECO:0000313" key="2">
    <source>
        <dbReference type="EMBL" id="RVT56691.1"/>
    </source>
</evidence>
<dbReference type="GeneID" id="87620077"/>
<feature type="transmembrane region" description="Helical" evidence="1">
    <location>
        <begin position="5"/>
        <end position="24"/>
    </location>
</feature>
<dbReference type="EMBL" id="RZTZ01000023">
    <property type="protein sequence ID" value="RVT56691.1"/>
    <property type="molecule type" value="Genomic_DNA"/>
</dbReference>
<sequence>MRKSALLSGILYLILGALFTYFAVQSVRDHGGWGFFSYILVILATFDIGTGIRLISFHYFIKRAARKKQER</sequence>
<organism evidence="2 3">
    <name type="scientific">Niallia taxi</name>
    <dbReference type="NCBI Taxonomy" id="2499688"/>
    <lineage>
        <taxon>Bacteria</taxon>
        <taxon>Bacillati</taxon>
        <taxon>Bacillota</taxon>
        <taxon>Bacilli</taxon>
        <taxon>Bacillales</taxon>
        <taxon>Bacillaceae</taxon>
        <taxon>Niallia</taxon>
    </lineage>
</organism>
<feature type="transmembrane region" description="Helical" evidence="1">
    <location>
        <begin position="36"/>
        <end position="61"/>
    </location>
</feature>
<accession>A0A3S2WYW0</accession>
<gene>
    <name evidence="2" type="ORF">EM808_26845</name>
</gene>
<keyword evidence="1" id="KW-0472">Membrane</keyword>
<keyword evidence="1" id="KW-0812">Transmembrane</keyword>
<keyword evidence="1" id="KW-1133">Transmembrane helix</keyword>
<keyword evidence="3" id="KW-1185">Reference proteome</keyword>
<proteinExistence type="predicted"/>
<evidence type="ECO:0000313" key="3">
    <source>
        <dbReference type="Proteomes" id="UP000288024"/>
    </source>
</evidence>
<evidence type="ECO:0000256" key="1">
    <source>
        <dbReference type="SAM" id="Phobius"/>
    </source>
</evidence>